<dbReference type="SUPFAM" id="SSF51735">
    <property type="entry name" value="NAD(P)-binding Rossmann-fold domains"/>
    <property type="match status" value="1"/>
</dbReference>
<protein>
    <recommendedName>
        <fullName evidence="2">3-oxoacyl-[acyl-carrier-protein] reductase</fullName>
        <ecNumber evidence="2">1.1.1.100</ecNumber>
    </recommendedName>
</protein>
<dbReference type="InterPro" id="IPR036291">
    <property type="entry name" value="NAD(P)-bd_dom_sf"/>
</dbReference>
<accession>A0A815TM76</accession>
<dbReference type="PANTHER" id="PTHR42879">
    <property type="entry name" value="3-OXOACYL-(ACYL-CARRIER-PROTEIN) REDUCTASE"/>
    <property type="match status" value="1"/>
</dbReference>
<dbReference type="GO" id="GO:0032787">
    <property type="term" value="P:monocarboxylic acid metabolic process"/>
    <property type="evidence" value="ECO:0007669"/>
    <property type="project" value="UniProtKB-ARBA"/>
</dbReference>
<evidence type="ECO:0000313" key="6">
    <source>
        <dbReference type="Proteomes" id="UP000663882"/>
    </source>
</evidence>
<reference evidence="5" key="1">
    <citation type="submission" date="2021-02" db="EMBL/GenBank/DDBJ databases">
        <authorList>
            <person name="Nowell W R."/>
        </authorList>
    </citation>
    <scope>NUCLEOTIDE SEQUENCE</scope>
</reference>
<evidence type="ECO:0000256" key="4">
    <source>
        <dbReference type="ARBA" id="ARBA00048508"/>
    </source>
</evidence>
<dbReference type="AlphaFoldDB" id="A0A815TM76"/>
<dbReference type="OrthoDB" id="1669814at2759"/>
<dbReference type="PANTHER" id="PTHR42879:SF2">
    <property type="entry name" value="3-OXOACYL-[ACYL-CARRIER-PROTEIN] REDUCTASE FABG"/>
    <property type="match status" value="1"/>
</dbReference>
<dbReference type="Gene3D" id="3.40.50.720">
    <property type="entry name" value="NAD(P)-binding Rossmann-like Domain"/>
    <property type="match status" value="1"/>
</dbReference>
<comment type="caution">
    <text evidence="5">The sequence shown here is derived from an EMBL/GenBank/DDBJ whole genome shotgun (WGS) entry which is preliminary data.</text>
</comment>
<dbReference type="PRINTS" id="PR00080">
    <property type="entry name" value="SDRFAMILY"/>
</dbReference>
<sequence length="120" mass="12741">MIKERYGRIINIASVVAVSGNPGQANYCASKAGLIGMTKSLAAEVASRRITINAVAPGFIKSNMTDKLNEGQKEAIMQKIPLKTFGEPEDIANIVAFLASNKASYITGQTIHVNGGMLMV</sequence>
<evidence type="ECO:0000313" key="5">
    <source>
        <dbReference type="EMBL" id="CAF1503953.1"/>
    </source>
</evidence>
<name>A0A815TM76_9BILA</name>
<proteinExistence type="inferred from homology"/>
<dbReference type="InterPro" id="IPR002347">
    <property type="entry name" value="SDR_fam"/>
</dbReference>
<dbReference type="GO" id="GO:0004316">
    <property type="term" value="F:3-oxoacyl-[acyl-carrier-protein] reductase (NADPH) activity"/>
    <property type="evidence" value="ECO:0007669"/>
    <property type="project" value="UniProtKB-EC"/>
</dbReference>
<dbReference type="PRINTS" id="PR00081">
    <property type="entry name" value="GDHRDH"/>
</dbReference>
<dbReference type="Proteomes" id="UP000663882">
    <property type="component" value="Unassembled WGS sequence"/>
</dbReference>
<keyword evidence="3" id="KW-0560">Oxidoreductase</keyword>
<comment type="catalytic activity">
    <reaction evidence="4">
        <text>a (3R)-hydroxyacyl-[ACP] + NADP(+) = a 3-oxoacyl-[ACP] + NADPH + H(+)</text>
        <dbReference type="Rhea" id="RHEA:17397"/>
        <dbReference type="Rhea" id="RHEA-COMP:9916"/>
        <dbReference type="Rhea" id="RHEA-COMP:9945"/>
        <dbReference type="ChEBI" id="CHEBI:15378"/>
        <dbReference type="ChEBI" id="CHEBI:57783"/>
        <dbReference type="ChEBI" id="CHEBI:58349"/>
        <dbReference type="ChEBI" id="CHEBI:78776"/>
        <dbReference type="ChEBI" id="CHEBI:78827"/>
        <dbReference type="EC" id="1.1.1.100"/>
    </reaction>
</comment>
<evidence type="ECO:0000256" key="2">
    <source>
        <dbReference type="ARBA" id="ARBA00012948"/>
    </source>
</evidence>
<comment type="similarity">
    <text evidence="1">Belongs to the short-chain dehydrogenases/reductases (SDR) family.</text>
</comment>
<dbReference type="EC" id="1.1.1.100" evidence="2"/>
<dbReference type="InterPro" id="IPR050259">
    <property type="entry name" value="SDR"/>
</dbReference>
<dbReference type="PROSITE" id="PS00061">
    <property type="entry name" value="ADH_SHORT"/>
    <property type="match status" value="1"/>
</dbReference>
<evidence type="ECO:0000256" key="3">
    <source>
        <dbReference type="ARBA" id="ARBA00023002"/>
    </source>
</evidence>
<gene>
    <name evidence="5" type="ORF">RFH988_LOCUS38854</name>
</gene>
<dbReference type="Pfam" id="PF13561">
    <property type="entry name" value="adh_short_C2"/>
    <property type="match status" value="1"/>
</dbReference>
<evidence type="ECO:0000256" key="1">
    <source>
        <dbReference type="ARBA" id="ARBA00006484"/>
    </source>
</evidence>
<organism evidence="5 6">
    <name type="scientific">Rotaria sordida</name>
    <dbReference type="NCBI Taxonomy" id="392033"/>
    <lineage>
        <taxon>Eukaryota</taxon>
        <taxon>Metazoa</taxon>
        <taxon>Spiralia</taxon>
        <taxon>Gnathifera</taxon>
        <taxon>Rotifera</taxon>
        <taxon>Eurotatoria</taxon>
        <taxon>Bdelloidea</taxon>
        <taxon>Philodinida</taxon>
        <taxon>Philodinidae</taxon>
        <taxon>Rotaria</taxon>
    </lineage>
</organism>
<dbReference type="InterPro" id="IPR020904">
    <property type="entry name" value="Sc_DH/Rdtase_CS"/>
</dbReference>
<dbReference type="EMBL" id="CAJNOO010011623">
    <property type="protein sequence ID" value="CAF1503953.1"/>
    <property type="molecule type" value="Genomic_DNA"/>
</dbReference>